<feature type="region of interest" description="Disordered" evidence="7">
    <location>
        <begin position="94"/>
        <end position="137"/>
    </location>
</feature>
<feature type="compositionally biased region" description="Polar residues" evidence="7">
    <location>
        <begin position="94"/>
        <end position="107"/>
    </location>
</feature>
<keyword evidence="6" id="KW-0539">Nucleus</keyword>
<dbReference type="EMBL" id="OE843827">
    <property type="protein sequence ID" value="CAD7604055.1"/>
    <property type="molecule type" value="Genomic_DNA"/>
</dbReference>
<keyword evidence="3" id="KW-0677">Repeat</keyword>
<dbReference type="GO" id="GO:0005634">
    <property type="term" value="C:nucleus"/>
    <property type="evidence" value="ECO:0007669"/>
    <property type="project" value="UniProtKB-SubCell"/>
</dbReference>
<dbReference type="InterPro" id="IPR013087">
    <property type="entry name" value="Znf_C2H2_type"/>
</dbReference>
<sequence>MLTYRRYVCLNPEKKGEARNKVKSQEILKILETSGQSFTRDQETKILKCEICEVVVNSSQQLQTHLAGNKHKQRALKKVSSGCVGVGKPVPGNTVSTSSADSVNYTQDGGDSGSTKEDTTSGDSGSGSAGEGPKEADSPRISKFYCEVCNVSLNSEIQLDQVSYFAPSNKRLSKFYCEVCNVSLNSEIQLDQLANALVVLSSTSEDGEIEVRISHMTARKHKERESNGGRPKTRPAPYWRRGGHPMRGAKKGPKVPIAMQYSQPLSNNFVSGGAML</sequence>
<feature type="region of interest" description="Disordered" evidence="7">
    <location>
        <begin position="218"/>
        <end position="252"/>
    </location>
</feature>
<protein>
    <recommendedName>
        <fullName evidence="8">U1-type domain-containing protein</fullName>
    </recommendedName>
</protein>
<accession>A0A7R9PQ00</accession>
<feature type="domain" description="U1-type" evidence="8">
    <location>
        <begin position="141"/>
        <end position="165"/>
    </location>
</feature>
<proteinExistence type="predicted"/>
<feature type="domain" description="U1-type" evidence="8">
    <location>
        <begin position="172"/>
        <end position="228"/>
    </location>
</feature>
<reference evidence="9" key="1">
    <citation type="submission" date="2020-11" db="EMBL/GenBank/DDBJ databases">
        <authorList>
            <person name="Tran Van P."/>
        </authorList>
    </citation>
    <scope>NUCLEOTIDE SEQUENCE</scope>
</reference>
<keyword evidence="5" id="KW-0862">Zinc</keyword>
<dbReference type="InterPro" id="IPR036236">
    <property type="entry name" value="Znf_C2H2_sf"/>
</dbReference>
<dbReference type="Gene3D" id="3.30.160.60">
    <property type="entry name" value="Classic Zinc Finger"/>
    <property type="match status" value="1"/>
</dbReference>
<comment type="subcellular location">
    <subcellularLocation>
        <location evidence="1">Nucleus</location>
    </subcellularLocation>
</comment>
<evidence type="ECO:0000256" key="6">
    <source>
        <dbReference type="ARBA" id="ARBA00023242"/>
    </source>
</evidence>
<name>A0A7R9PQ00_TIMGE</name>
<evidence type="ECO:0000256" key="7">
    <source>
        <dbReference type="SAM" id="MobiDB-lite"/>
    </source>
</evidence>
<dbReference type="GO" id="GO:0003676">
    <property type="term" value="F:nucleic acid binding"/>
    <property type="evidence" value="ECO:0007669"/>
    <property type="project" value="InterPro"/>
</dbReference>
<evidence type="ECO:0000313" key="9">
    <source>
        <dbReference type="EMBL" id="CAD7604055.1"/>
    </source>
</evidence>
<dbReference type="Pfam" id="PF12874">
    <property type="entry name" value="zf-met"/>
    <property type="match status" value="3"/>
</dbReference>
<evidence type="ECO:0000256" key="4">
    <source>
        <dbReference type="ARBA" id="ARBA00022771"/>
    </source>
</evidence>
<evidence type="ECO:0000256" key="1">
    <source>
        <dbReference type="ARBA" id="ARBA00004123"/>
    </source>
</evidence>
<dbReference type="SUPFAM" id="SSF57667">
    <property type="entry name" value="beta-beta-alpha zinc fingers"/>
    <property type="match status" value="1"/>
</dbReference>
<keyword evidence="2" id="KW-0479">Metal-binding</keyword>
<dbReference type="InterPro" id="IPR051845">
    <property type="entry name" value="Znf385"/>
</dbReference>
<dbReference type="InterPro" id="IPR003604">
    <property type="entry name" value="Matrin/U1-like-C_Znf_C2H2"/>
</dbReference>
<evidence type="ECO:0000256" key="5">
    <source>
        <dbReference type="ARBA" id="ARBA00022833"/>
    </source>
</evidence>
<keyword evidence="4" id="KW-0863">Zinc-finger</keyword>
<dbReference type="PANTHER" id="PTHR23067:SF14">
    <property type="entry name" value="C2H2-TYPE DOMAIN-CONTAINING PROTEIN"/>
    <property type="match status" value="1"/>
</dbReference>
<feature type="compositionally biased region" description="Basic residues" evidence="7">
    <location>
        <begin position="241"/>
        <end position="252"/>
    </location>
</feature>
<dbReference type="SMART" id="SM00451">
    <property type="entry name" value="ZnF_U1"/>
    <property type="match status" value="3"/>
</dbReference>
<evidence type="ECO:0000256" key="2">
    <source>
        <dbReference type="ARBA" id="ARBA00022723"/>
    </source>
</evidence>
<dbReference type="AlphaFoldDB" id="A0A7R9PQ00"/>
<dbReference type="GO" id="GO:0008270">
    <property type="term" value="F:zinc ion binding"/>
    <property type="evidence" value="ECO:0007669"/>
    <property type="project" value="UniProtKB-KW"/>
</dbReference>
<feature type="domain" description="U1-type" evidence="8">
    <location>
        <begin position="44"/>
        <end position="78"/>
    </location>
</feature>
<dbReference type="PANTHER" id="PTHR23067">
    <property type="entry name" value="DOUBLE-STRANDED RNA-BINDING ZINC FINGER PROTEIN"/>
    <property type="match status" value="1"/>
</dbReference>
<evidence type="ECO:0000259" key="8">
    <source>
        <dbReference type="SMART" id="SM00451"/>
    </source>
</evidence>
<organism evidence="9">
    <name type="scientific">Timema genevievae</name>
    <name type="common">Walking stick</name>
    <dbReference type="NCBI Taxonomy" id="629358"/>
    <lineage>
        <taxon>Eukaryota</taxon>
        <taxon>Metazoa</taxon>
        <taxon>Ecdysozoa</taxon>
        <taxon>Arthropoda</taxon>
        <taxon>Hexapoda</taxon>
        <taxon>Insecta</taxon>
        <taxon>Pterygota</taxon>
        <taxon>Neoptera</taxon>
        <taxon>Polyneoptera</taxon>
        <taxon>Phasmatodea</taxon>
        <taxon>Timematodea</taxon>
        <taxon>Timematoidea</taxon>
        <taxon>Timematidae</taxon>
        <taxon>Timema</taxon>
    </lineage>
</organism>
<evidence type="ECO:0000256" key="3">
    <source>
        <dbReference type="ARBA" id="ARBA00022737"/>
    </source>
</evidence>
<gene>
    <name evidence="9" type="ORF">TGEB3V08_LOCUS8991</name>
</gene>